<proteinExistence type="predicted"/>
<dbReference type="EMBL" id="BK015347">
    <property type="protein sequence ID" value="DAE02514.1"/>
    <property type="molecule type" value="Genomic_DNA"/>
</dbReference>
<evidence type="ECO:0000313" key="2">
    <source>
        <dbReference type="EMBL" id="DAE02514.1"/>
    </source>
</evidence>
<protein>
    <submittedName>
        <fullName evidence="2">Major capsid protein</fullName>
    </submittedName>
</protein>
<sequence>MKKGAKVKMGINCDFSGWATRNDLLCGDGRTIRKDAFAQNDGCQVPLVWNHKHDDVNAVLGHAVLENRPDGVYAYGVFNDSPQGQKAKDLVQNGDVRSLSIWANELKQIGGDVIHGNIRELSLVLAGANPGAYVDFVMAHSTEEEDSLYASWDENIMLHHSADGEKGDSKMEGGNKPEEKKNEGDDKPEEKTIQDVIDTMNEEQQEVFYGVLAQAIGEKEEKDGSEGGDNSMKHNVFDKNNETAQQNVLSHSDEMAIVALAKKSGVGSLQQAMAIYAEENKDTLSHGIFDDSVEELFPEYELLKKGEPETLERDQSWIGSVISKIHKSPISRIRTRQADARIAKLRASGYQKKGNYKHESEQIKLLNRTTDPQTIYIKDTMHRDDIVDITDFDVVAYQWNMMRHVLDEEMAMAALVGDGRDDGDPDKIHEDHIRSVWHDDELYTIHQVVDFEAAKTKLQGTNTGANFSENYIKAEAMIESALYSREKFKGSGTPDLYCTPHLLNVMLLARDLNGRRIYDSKADLAKALNVNEIHTVEQFEGLERTADDGKRKLLGLFVNMADYQFGATKGGEVTRFSDFDIDFNQYKYMLETRLSGALTKVYSAIALEEKVS</sequence>
<organism evidence="2">
    <name type="scientific">Siphoviridae sp. ctmYS12</name>
    <dbReference type="NCBI Taxonomy" id="2825652"/>
    <lineage>
        <taxon>Viruses</taxon>
        <taxon>Duplodnaviria</taxon>
        <taxon>Heunggongvirae</taxon>
        <taxon>Uroviricota</taxon>
        <taxon>Caudoviricetes</taxon>
    </lineage>
</organism>
<name>A0A8S5P681_9CAUD</name>
<evidence type="ECO:0000256" key="1">
    <source>
        <dbReference type="SAM" id="MobiDB-lite"/>
    </source>
</evidence>
<accession>A0A8S5P681</accession>
<feature type="region of interest" description="Disordered" evidence="1">
    <location>
        <begin position="160"/>
        <end position="190"/>
    </location>
</feature>
<reference evidence="2" key="1">
    <citation type="journal article" date="2021" name="Proc. Natl. Acad. Sci. U.S.A.">
        <title>A Catalog of Tens of Thousands of Viruses from Human Metagenomes Reveals Hidden Associations with Chronic Diseases.</title>
        <authorList>
            <person name="Tisza M.J."/>
            <person name="Buck C.B."/>
        </authorList>
    </citation>
    <scope>NUCLEOTIDE SEQUENCE</scope>
    <source>
        <strain evidence="2">CtmYS12</strain>
    </source>
</reference>